<keyword evidence="2" id="KW-1185">Reference proteome</keyword>
<dbReference type="EMBL" id="CP121472">
    <property type="protein sequence ID" value="WPL19822.1"/>
    <property type="molecule type" value="Genomic_DNA"/>
</dbReference>
<dbReference type="RefSeq" id="WP_328985570.1">
    <property type="nucleotide sequence ID" value="NZ_CP121472.1"/>
</dbReference>
<dbReference type="Proteomes" id="UP001432180">
    <property type="component" value="Chromosome"/>
</dbReference>
<evidence type="ECO:0000313" key="1">
    <source>
        <dbReference type="EMBL" id="WPL19822.1"/>
    </source>
</evidence>
<evidence type="ECO:0000313" key="2">
    <source>
        <dbReference type="Proteomes" id="UP001432180"/>
    </source>
</evidence>
<protein>
    <submittedName>
        <fullName evidence="1">Uncharacterized protein</fullName>
    </submittedName>
</protein>
<sequence length="105" mass="12308">MDLKQLLRQDFDIDFPISGGFGNSLDNAIYIHRQNPNDYTSVEYGILKCLGYGRNIEWKLIQQSTLHHNGKTLDQLKIETRKTTEDEIITQIENYYFDISECVDF</sequence>
<gene>
    <name evidence="1" type="ORF">Thiowin_04967</name>
</gene>
<reference evidence="1 2" key="1">
    <citation type="journal article" date="2023" name="Microorganisms">
        <title>Thiorhodovibrio frisius and Trv. litoralis spp. nov., Two Novel Members from a Clade of Fastidious Purple Sulfur Bacteria That Exhibit Unique Red-Shifted Light-Harvesting Capabilities.</title>
        <authorList>
            <person name="Methner A."/>
            <person name="Kuzyk S.B."/>
            <person name="Petersen J."/>
            <person name="Bauer S."/>
            <person name="Brinkmann H."/>
            <person name="Sichau K."/>
            <person name="Wanner G."/>
            <person name="Wolf J."/>
            <person name="Neumann-Schaal M."/>
            <person name="Henke P."/>
            <person name="Tank M."/>
            <person name="Sproer C."/>
            <person name="Bunk B."/>
            <person name="Overmann J."/>
        </authorList>
    </citation>
    <scope>NUCLEOTIDE SEQUENCE [LARGE SCALE GENOMIC DNA]</scope>
    <source>
        <strain evidence="1 2">DSM 6702</strain>
    </source>
</reference>
<organism evidence="1 2">
    <name type="scientific">Thiorhodovibrio winogradskyi</name>
    <dbReference type="NCBI Taxonomy" id="77007"/>
    <lineage>
        <taxon>Bacteria</taxon>
        <taxon>Pseudomonadati</taxon>
        <taxon>Pseudomonadota</taxon>
        <taxon>Gammaproteobacteria</taxon>
        <taxon>Chromatiales</taxon>
        <taxon>Chromatiaceae</taxon>
        <taxon>Thiorhodovibrio</taxon>
    </lineage>
</organism>
<proteinExistence type="predicted"/>
<name>A0ABZ0SH29_9GAMM</name>
<accession>A0ABZ0SH29</accession>